<dbReference type="UniPathway" id="UPA00253">
    <property type="reaction ID" value="UER00334"/>
</dbReference>
<dbReference type="GO" id="GO:0005737">
    <property type="term" value="C:cytoplasm"/>
    <property type="evidence" value="ECO:0007669"/>
    <property type="project" value="InterPro"/>
</dbReference>
<sequence length="718" mass="80230">MAHLVTLATCSLNQWALDFTGNTARIIESIKRAKAAGATLRVGPELEICGYGCLDHFLEGDVFLHSWEALAQIIDDPACQDIVLDIGMPVRHKNVRYNCRVICHNRKIVLIRPKMWLANDGNYREMRYFTGWTRQGHVESYYLESIVGQITKQDTVPFGDGIISTKDTCFGCETCEELFTPTPPHGPMGLDGVEIFTNSSGSHFELRKLKTRLDLIIEATKKSGGIYLYANQKGCDGDRLYYDGSSMIICNGKILACGSQFSLEDIEVVTATVDLEEVRSYRTAPSRGMQAQSAPKFPRIDLNIRLSKRMEEHDYQTMGASEPIDLAYYTPEEEIALGGACWLWDYLRRSHAAGFFIPLSGGIDSCATSVIVFSMCRLVVSAMQQKNQQVIDDARRIAGKMDDSQWVPATPQELTKLIFSTCYMGSKNSSSETRKRASELAQDIGAYHVNIDIDAVTTAIVNVFYTWSNWIPRFKSSGGSIAENLALQNIQARSRMVLAYLWAQLLPTFRGHKGGGSLLVLGSANVDEALRGYLTKYDCSSADVNPIGGVSKTDLKAFIAWASTHYDLPILKGFLEAIPTAELEPLTTAQTDEVDMGITYAELSTLGRLRKLDKLGPWGSYCKLLSLWGKPESQGGNAWTARQIAEKTKFFFSKYAINRHKMTVLTPSLHMEGYSPDDNRFDLRPFLYPDCDWQFAKIDRDVEKRERVVGNEGKGEDK</sequence>
<organism evidence="10 11">
    <name type="scientific">Heterodermia speciosa</name>
    <dbReference type="NCBI Taxonomy" id="116794"/>
    <lineage>
        <taxon>Eukaryota</taxon>
        <taxon>Fungi</taxon>
        <taxon>Dikarya</taxon>
        <taxon>Ascomycota</taxon>
        <taxon>Pezizomycotina</taxon>
        <taxon>Lecanoromycetes</taxon>
        <taxon>OSLEUM clade</taxon>
        <taxon>Lecanoromycetidae</taxon>
        <taxon>Caliciales</taxon>
        <taxon>Physciaceae</taxon>
        <taxon>Heterodermia</taxon>
    </lineage>
</organism>
<keyword evidence="5 8" id="KW-0067">ATP-binding</keyword>
<evidence type="ECO:0000256" key="5">
    <source>
        <dbReference type="ARBA" id="ARBA00022840"/>
    </source>
</evidence>
<dbReference type="Pfam" id="PF00795">
    <property type="entry name" value="CN_hydrolase"/>
    <property type="match status" value="1"/>
</dbReference>
<evidence type="ECO:0000259" key="9">
    <source>
        <dbReference type="PROSITE" id="PS50263"/>
    </source>
</evidence>
<comment type="catalytic activity">
    <reaction evidence="7 8">
        <text>deamido-NAD(+) + L-glutamine + ATP + H2O = L-glutamate + AMP + diphosphate + NAD(+) + H(+)</text>
        <dbReference type="Rhea" id="RHEA:24384"/>
        <dbReference type="ChEBI" id="CHEBI:15377"/>
        <dbReference type="ChEBI" id="CHEBI:15378"/>
        <dbReference type="ChEBI" id="CHEBI:29985"/>
        <dbReference type="ChEBI" id="CHEBI:30616"/>
        <dbReference type="ChEBI" id="CHEBI:33019"/>
        <dbReference type="ChEBI" id="CHEBI:57540"/>
        <dbReference type="ChEBI" id="CHEBI:58359"/>
        <dbReference type="ChEBI" id="CHEBI:58437"/>
        <dbReference type="ChEBI" id="CHEBI:456215"/>
        <dbReference type="EC" id="6.3.5.1"/>
    </reaction>
</comment>
<evidence type="ECO:0000256" key="3">
    <source>
        <dbReference type="ARBA" id="ARBA00022598"/>
    </source>
</evidence>
<evidence type="ECO:0000256" key="8">
    <source>
        <dbReference type="PIRNR" id="PIRNR006630"/>
    </source>
</evidence>
<feature type="domain" description="CN hydrolase" evidence="9">
    <location>
        <begin position="5"/>
        <end position="275"/>
    </location>
</feature>
<evidence type="ECO:0000256" key="4">
    <source>
        <dbReference type="ARBA" id="ARBA00022741"/>
    </source>
</evidence>
<comment type="caution">
    <text evidence="10">The sequence shown here is derived from an EMBL/GenBank/DDBJ whole genome shotgun (WGS) entry which is preliminary data.</text>
</comment>
<comment type="pathway">
    <text evidence="1 8">Cofactor biosynthesis; NAD(+) biosynthesis; NAD(+) from deamido-NAD(+) (L-Gln route): step 1/1.</text>
</comment>
<dbReference type="FunFam" id="3.60.110.10:FF:000003">
    <property type="entry name" value="Glutamine-dependent NAD(+) synthetase"/>
    <property type="match status" value="1"/>
</dbReference>
<dbReference type="Gene3D" id="3.40.50.620">
    <property type="entry name" value="HUPs"/>
    <property type="match status" value="1"/>
</dbReference>
<evidence type="ECO:0000313" key="11">
    <source>
        <dbReference type="Proteomes" id="UP000664521"/>
    </source>
</evidence>
<evidence type="ECO:0000256" key="7">
    <source>
        <dbReference type="ARBA" id="ARBA00052340"/>
    </source>
</evidence>
<dbReference type="PANTHER" id="PTHR23090:SF9">
    <property type="entry name" value="GLUTAMINE-DEPENDENT NAD(+) SYNTHETASE"/>
    <property type="match status" value="1"/>
</dbReference>
<evidence type="ECO:0000256" key="6">
    <source>
        <dbReference type="ARBA" id="ARBA00023027"/>
    </source>
</evidence>
<dbReference type="GO" id="GO:0005524">
    <property type="term" value="F:ATP binding"/>
    <property type="evidence" value="ECO:0007669"/>
    <property type="project" value="UniProtKB-UniRule"/>
</dbReference>
<evidence type="ECO:0000313" key="10">
    <source>
        <dbReference type="EMBL" id="CAF9927027.1"/>
    </source>
</evidence>
<proteinExistence type="inferred from homology"/>
<dbReference type="SUPFAM" id="SSF56317">
    <property type="entry name" value="Carbon-nitrogen hydrolase"/>
    <property type="match status" value="1"/>
</dbReference>
<dbReference type="SUPFAM" id="SSF52402">
    <property type="entry name" value="Adenine nucleotide alpha hydrolases-like"/>
    <property type="match status" value="1"/>
</dbReference>
<dbReference type="NCBIfam" id="TIGR00552">
    <property type="entry name" value="nadE"/>
    <property type="match status" value="1"/>
</dbReference>
<dbReference type="EMBL" id="CAJPDS010000043">
    <property type="protein sequence ID" value="CAF9927027.1"/>
    <property type="molecule type" value="Genomic_DNA"/>
</dbReference>
<reference evidence="10" key="1">
    <citation type="submission" date="2021-03" db="EMBL/GenBank/DDBJ databases">
        <authorList>
            <person name="Tagirdzhanova G."/>
        </authorList>
    </citation>
    <scope>NUCLEOTIDE SEQUENCE</scope>
</reference>
<dbReference type="CDD" id="cd07570">
    <property type="entry name" value="GAT_Gln-NAD-synth"/>
    <property type="match status" value="1"/>
</dbReference>
<dbReference type="InterPro" id="IPR014729">
    <property type="entry name" value="Rossmann-like_a/b/a_fold"/>
</dbReference>
<dbReference type="GO" id="GO:0003952">
    <property type="term" value="F:NAD+ synthase (glutamine-hydrolyzing) activity"/>
    <property type="evidence" value="ECO:0007669"/>
    <property type="project" value="UniProtKB-UniRule"/>
</dbReference>
<dbReference type="InterPro" id="IPR022310">
    <property type="entry name" value="NAD/GMP_synthase"/>
</dbReference>
<keyword evidence="4 8" id="KW-0547">Nucleotide-binding</keyword>
<dbReference type="Pfam" id="PF02540">
    <property type="entry name" value="NAD_synthase"/>
    <property type="match status" value="1"/>
</dbReference>
<keyword evidence="6 8" id="KW-0520">NAD</keyword>
<dbReference type="InterPro" id="IPR014445">
    <property type="entry name" value="Gln-dep_NAD_synthase"/>
</dbReference>
<dbReference type="InterPro" id="IPR003694">
    <property type="entry name" value="NAD_synthase"/>
</dbReference>
<dbReference type="FunFam" id="3.40.50.620:FF:000036">
    <property type="entry name" value="Glutamine-dependent NAD(+) synthetase"/>
    <property type="match status" value="1"/>
</dbReference>
<dbReference type="HAMAP" id="MF_02090">
    <property type="entry name" value="NadE_glutamine_dep"/>
    <property type="match status" value="1"/>
</dbReference>
<evidence type="ECO:0000256" key="2">
    <source>
        <dbReference type="ARBA" id="ARBA00007145"/>
    </source>
</evidence>
<evidence type="ECO:0000256" key="1">
    <source>
        <dbReference type="ARBA" id="ARBA00005188"/>
    </source>
</evidence>
<dbReference type="EC" id="6.3.5.1" evidence="8"/>
<dbReference type="PROSITE" id="PS50263">
    <property type="entry name" value="CN_HYDROLASE"/>
    <property type="match status" value="1"/>
</dbReference>
<dbReference type="InterPro" id="IPR003010">
    <property type="entry name" value="C-N_Hydrolase"/>
</dbReference>
<dbReference type="PIRSF" id="PIRSF006630">
    <property type="entry name" value="NADS_GAT"/>
    <property type="match status" value="1"/>
</dbReference>
<dbReference type="Gene3D" id="3.60.110.10">
    <property type="entry name" value="Carbon-nitrogen hydrolase"/>
    <property type="match status" value="1"/>
</dbReference>
<name>A0A8H3FL14_9LECA</name>
<gene>
    <name evidence="10" type="primary">QNS1</name>
    <name evidence="10" type="ORF">HETSPECPRED_006487</name>
</gene>
<protein>
    <recommendedName>
        <fullName evidence="8">Glutamine-dependent NAD(+) synthetase</fullName>
        <ecNumber evidence="8">6.3.5.1</ecNumber>
    </recommendedName>
    <alternativeName>
        <fullName evidence="8">NAD(+) synthase [glutamine-hydrolyzing]</fullName>
    </alternativeName>
</protein>
<dbReference type="CDD" id="cd00553">
    <property type="entry name" value="NAD_synthase"/>
    <property type="match status" value="1"/>
</dbReference>
<dbReference type="OrthoDB" id="2020662at2759"/>
<dbReference type="InterPro" id="IPR036526">
    <property type="entry name" value="C-N_Hydrolase_sf"/>
</dbReference>
<keyword evidence="3 8" id="KW-0436">Ligase</keyword>
<dbReference type="GO" id="GO:0009435">
    <property type="term" value="P:NAD+ biosynthetic process"/>
    <property type="evidence" value="ECO:0007669"/>
    <property type="project" value="UniProtKB-UniRule"/>
</dbReference>
<comment type="similarity">
    <text evidence="2 8">In the C-terminal section; belongs to the NAD synthetase family.</text>
</comment>
<dbReference type="Proteomes" id="UP000664521">
    <property type="component" value="Unassembled WGS sequence"/>
</dbReference>
<accession>A0A8H3FL14</accession>
<dbReference type="PANTHER" id="PTHR23090">
    <property type="entry name" value="NH 3 /GLUTAMINE-DEPENDENT NAD + SYNTHETASE"/>
    <property type="match status" value="1"/>
</dbReference>
<dbReference type="GO" id="GO:0004359">
    <property type="term" value="F:glutaminase activity"/>
    <property type="evidence" value="ECO:0007669"/>
    <property type="project" value="InterPro"/>
</dbReference>
<dbReference type="AlphaFoldDB" id="A0A8H3FL14"/>
<keyword evidence="11" id="KW-1185">Reference proteome</keyword>